<keyword evidence="2" id="KW-1185">Reference proteome</keyword>
<evidence type="ECO:0000313" key="1">
    <source>
        <dbReference type="EMBL" id="CAK6434992.1"/>
    </source>
</evidence>
<protein>
    <submittedName>
        <fullName evidence="1">Uncharacterized protein</fullName>
    </submittedName>
</protein>
<name>A0ABN9ZFI1_PIPNA</name>
<evidence type="ECO:0000313" key="2">
    <source>
        <dbReference type="Proteomes" id="UP001314169"/>
    </source>
</evidence>
<dbReference type="Proteomes" id="UP001314169">
    <property type="component" value="Chromosome 12"/>
</dbReference>
<accession>A0ABN9ZFI1</accession>
<sequence length="127" mass="14300">MALLPSVPHSLTVSGASDHFFWAARIKHQMPSLKSSPGEGIFGKQNPQAVWEASRLLKFVGRSGSVFPTSPESLGRCVSQEEEMESEGPGDYSCFVQKQKQKKSLPWDLLAFLLKKKREISYMDFFF</sequence>
<gene>
    <name evidence="1" type="ORF">MPIPNATIZW_LOCUS3298</name>
</gene>
<organism evidence="1 2">
    <name type="scientific">Pipistrellus nathusii</name>
    <name type="common">Nathusius' pipistrelle</name>
    <dbReference type="NCBI Taxonomy" id="59473"/>
    <lineage>
        <taxon>Eukaryota</taxon>
        <taxon>Metazoa</taxon>
        <taxon>Chordata</taxon>
        <taxon>Craniata</taxon>
        <taxon>Vertebrata</taxon>
        <taxon>Euteleostomi</taxon>
        <taxon>Mammalia</taxon>
        <taxon>Eutheria</taxon>
        <taxon>Laurasiatheria</taxon>
        <taxon>Chiroptera</taxon>
        <taxon>Yangochiroptera</taxon>
        <taxon>Vespertilionidae</taxon>
        <taxon>Pipistrellus</taxon>
    </lineage>
</organism>
<dbReference type="EMBL" id="OY882869">
    <property type="protein sequence ID" value="CAK6434992.1"/>
    <property type="molecule type" value="Genomic_DNA"/>
</dbReference>
<proteinExistence type="predicted"/>
<reference evidence="1" key="1">
    <citation type="submission" date="2023-12" db="EMBL/GenBank/DDBJ databases">
        <authorList>
            <person name="Brown T."/>
        </authorList>
    </citation>
    <scope>NUCLEOTIDE SEQUENCE</scope>
</reference>